<keyword evidence="3" id="KW-1185">Reference proteome</keyword>
<proteinExistence type="predicted"/>
<evidence type="ECO:0000313" key="2">
    <source>
        <dbReference type="EMBL" id="KAF9422476.1"/>
    </source>
</evidence>
<organism evidence="2 3">
    <name type="scientific">Spodoptera exigua</name>
    <name type="common">Beet armyworm</name>
    <name type="synonym">Noctua fulgens</name>
    <dbReference type="NCBI Taxonomy" id="7107"/>
    <lineage>
        <taxon>Eukaryota</taxon>
        <taxon>Metazoa</taxon>
        <taxon>Ecdysozoa</taxon>
        <taxon>Arthropoda</taxon>
        <taxon>Hexapoda</taxon>
        <taxon>Insecta</taxon>
        <taxon>Pterygota</taxon>
        <taxon>Neoptera</taxon>
        <taxon>Endopterygota</taxon>
        <taxon>Lepidoptera</taxon>
        <taxon>Glossata</taxon>
        <taxon>Ditrysia</taxon>
        <taxon>Noctuoidea</taxon>
        <taxon>Noctuidae</taxon>
        <taxon>Amphipyrinae</taxon>
        <taxon>Spodoptera</taxon>
    </lineage>
</organism>
<evidence type="ECO:0000256" key="1">
    <source>
        <dbReference type="SAM" id="MobiDB-lite"/>
    </source>
</evidence>
<reference evidence="2" key="1">
    <citation type="submission" date="2020-08" db="EMBL/GenBank/DDBJ databases">
        <title>Spodoptera exigua strain:BAW_Kor-Di-RS1 Genome sequencing and assembly.</title>
        <authorList>
            <person name="Kim J."/>
            <person name="Nam H.Y."/>
            <person name="Kwon M."/>
            <person name="Choi J.H."/>
            <person name="Cho S.R."/>
            <person name="Kim G.-H."/>
        </authorList>
    </citation>
    <scope>NUCLEOTIDE SEQUENCE</scope>
    <source>
        <strain evidence="2">BAW_Kor-Di-RS1</strain>
        <tissue evidence="2">Whole-body</tissue>
    </source>
</reference>
<name>A0A835GP86_SPOEX</name>
<evidence type="ECO:0000313" key="3">
    <source>
        <dbReference type="Proteomes" id="UP000648187"/>
    </source>
</evidence>
<comment type="caution">
    <text evidence="2">The sequence shown here is derived from an EMBL/GenBank/DDBJ whole genome shotgun (WGS) entry which is preliminary data.</text>
</comment>
<dbReference type="AlphaFoldDB" id="A0A835GP86"/>
<sequence>MDDVGQDGAFRRQDDSPARPGVLIPETRLLGSRTKIARCRRKVLKGDKIVIWLITKFLQTGYGVLCVTSEQPSLTLKNDLTSEHVIGVN</sequence>
<dbReference type="EMBL" id="JACKWZ010000016">
    <property type="protein sequence ID" value="KAF9422476.1"/>
    <property type="molecule type" value="Genomic_DNA"/>
</dbReference>
<accession>A0A835GP86</accession>
<dbReference type="Proteomes" id="UP000648187">
    <property type="component" value="Unassembled WGS sequence"/>
</dbReference>
<feature type="region of interest" description="Disordered" evidence="1">
    <location>
        <begin position="1"/>
        <end position="23"/>
    </location>
</feature>
<protein>
    <submittedName>
        <fullName evidence="2">Uncharacterized protein</fullName>
    </submittedName>
</protein>
<gene>
    <name evidence="2" type="ORF">HW555_001874</name>
</gene>